<dbReference type="AlphaFoldDB" id="A0A151RRM3"/>
<dbReference type="GO" id="GO:0008270">
    <property type="term" value="F:zinc ion binding"/>
    <property type="evidence" value="ECO:0007669"/>
    <property type="project" value="UniProtKB-KW"/>
</dbReference>
<accession>A0A151RRM3</accession>
<evidence type="ECO:0000256" key="1">
    <source>
        <dbReference type="PROSITE-ProRule" id="PRU00047"/>
    </source>
</evidence>
<reference evidence="3" key="1">
    <citation type="journal article" date="2012" name="Nat. Biotechnol.">
        <title>Draft genome sequence of pigeonpea (Cajanus cajan), an orphan legume crop of resource-poor farmers.</title>
        <authorList>
            <person name="Varshney R.K."/>
            <person name="Chen W."/>
            <person name="Li Y."/>
            <person name="Bharti A.K."/>
            <person name="Saxena R.K."/>
            <person name="Schlueter J.A."/>
            <person name="Donoghue M.T."/>
            <person name="Azam S."/>
            <person name="Fan G."/>
            <person name="Whaley A.M."/>
            <person name="Farmer A.D."/>
            <person name="Sheridan J."/>
            <person name="Iwata A."/>
            <person name="Tuteja R."/>
            <person name="Penmetsa R.V."/>
            <person name="Wu W."/>
            <person name="Upadhyaya H.D."/>
            <person name="Yang S.P."/>
            <person name="Shah T."/>
            <person name="Saxena K.B."/>
            <person name="Michael T."/>
            <person name="McCombie W.R."/>
            <person name="Yang B."/>
            <person name="Zhang G."/>
            <person name="Yang H."/>
            <person name="Wang J."/>
            <person name="Spillane C."/>
            <person name="Cook D.R."/>
            <person name="May G.D."/>
            <person name="Xu X."/>
            <person name="Jackson S.A."/>
        </authorList>
    </citation>
    <scope>NUCLEOTIDE SEQUENCE [LARGE SCALE GENOMIC DNA]</scope>
</reference>
<proteinExistence type="predicted"/>
<keyword evidence="1" id="KW-0479">Metal-binding</keyword>
<dbReference type="InterPro" id="IPR001878">
    <property type="entry name" value="Znf_CCHC"/>
</dbReference>
<dbReference type="InterPro" id="IPR036875">
    <property type="entry name" value="Znf_CCHC_sf"/>
</dbReference>
<evidence type="ECO:0000313" key="3">
    <source>
        <dbReference type="EMBL" id="KYP45195.1"/>
    </source>
</evidence>
<dbReference type="SMART" id="SM00343">
    <property type="entry name" value="ZnF_C2HC"/>
    <property type="match status" value="1"/>
</dbReference>
<dbReference type="GO" id="GO:0003676">
    <property type="term" value="F:nucleic acid binding"/>
    <property type="evidence" value="ECO:0007669"/>
    <property type="project" value="InterPro"/>
</dbReference>
<dbReference type="Gene3D" id="4.10.60.10">
    <property type="entry name" value="Zinc finger, CCHC-type"/>
    <property type="match status" value="1"/>
</dbReference>
<dbReference type="PROSITE" id="PS50158">
    <property type="entry name" value="ZF_CCHC"/>
    <property type="match status" value="1"/>
</dbReference>
<feature type="domain" description="CCHC-type" evidence="2">
    <location>
        <begin position="162"/>
        <end position="177"/>
    </location>
</feature>
<name>A0A151RRM3_CAJCA</name>
<dbReference type="Pfam" id="PF14223">
    <property type="entry name" value="Retrotran_gag_2"/>
    <property type="match status" value="1"/>
</dbReference>
<keyword evidence="1" id="KW-0862">Zinc</keyword>
<gene>
    <name evidence="3" type="ORF">KK1_033282</name>
</gene>
<dbReference type="Pfam" id="PF00098">
    <property type="entry name" value="zf-CCHC"/>
    <property type="match status" value="1"/>
</dbReference>
<protein>
    <submittedName>
        <fullName evidence="3">Retrovirus-related Pol polyprotein from transposon TNT 1-94</fullName>
    </submittedName>
</protein>
<keyword evidence="4" id="KW-1185">Reference proteome</keyword>
<organism evidence="3 4">
    <name type="scientific">Cajanus cajan</name>
    <name type="common">Pigeon pea</name>
    <name type="synonym">Cajanus indicus</name>
    <dbReference type="NCBI Taxonomy" id="3821"/>
    <lineage>
        <taxon>Eukaryota</taxon>
        <taxon>Viridiplantae</taxon>
        <taxon>Streptophyta</taxon>
        <taxon>Embryophyta</taxon>
        <taxon>Tracheophyta</taxon>
        <taxon>Spermatophyta</taxon>
        <taxon>Magnoliopsida</taxon>
        <taxon>eudicotyledons</taxon>
        <taxon>Gunneridae</taxon>
        <taxon>Pentapetalae</taxon>
        <taxon>rosids</taxon>
        <taxon>fabids</taxon>
        <taxon>Fabales</taxon>
        <taxon>Fabaceae</taxon>
        <taxon>Papilionoideae</taxon>
        <taxon>50 kb inversion clade</taxon>
        <taxon>NPAAA clade</taxon>
        <taxon>indigoferoid/millettioid clade</taxon>
        <taxon>Phaseoleae</taxon>
        <taxon>Cajanus</taxon>
    </lineage>
</organism>
<evidence type="ECO:0000259" key="2">
    <source>
        <dbReference type="PROSITE" id="PS50158"/>
    </source>
</evidence>
<sequence>MSSELQRQHEDMDQVDIINHLKKMYGGQSRTARFQLSKTLFRSTLTANAEVGPHVLKMISLIEQLEKSGCKLGKELSQDLILQSLPGTFSQFIVNFNMNKMDCDLHEMLNLLIDYENQIASEKSKGTVMVVGKSNSKKGKAKGGVTKPNRKKVTVDKSDVECFYCKQKGHWKRNCKKYLDSLK</sequence>
<keyword evidence="1" id="KW-0863">Zinc-finger</keyword>
<dbReference type="OMA" id="CNCVEYL"/>
<dbReference type="EMBL" id="KQ483599">
    <property type="protein sequence ID" value="KYP45195.1"/>
    <property type="molecule type" value="Genomic_DNA"/>
</dbReference>
<dbReference type="Proteomes" id="UP000075243">
    <property type="component" value="Unassembled WGS sequence"/>
</dbReference>
<dbReference type="SUPFAM" id="SSF57756">
    <property type="entry name" value="Retrovirus zinc finger-like domains"/>
    <property type="match status" value="1"/>
</dbReference>
<evidence type="ECO:0000313" key="4">
    <source>
        <dbReference type="Proteomes" id="UP000075243"/>
    </source>
</evidence>
<dbReference type="Gramene" id="C.cajan_38289.t">
    <property type="protein sequence ID" value="C.cajan_38289.t"/>
    <property type="gene ID" value="C.cajan_38289"/>
</dbReference>